<organism evidence="6 7">
    <name type="scientific">Rotaria sordida</name>
    <dbReference type="NCBI Taxonomy" id="392033"/>
    <lineage>
        <taxon>Eukaryota</taxon>
        <taxon>Metazoa</taxon>
        <taxon>Spiralia</taxon>
        <taxon>Gnathifera</taxon>
        <taxon>Rotifera</taxon>
        <taxon>Eurotatoria</taxon>
        <taxon>Bdelloidea</taxon>
        <taxon>Philodinida</taxon>
        <taxon>Philodinidae</taxon>
        <taxon>Rotaria</taxon>
    </lineage>
</organism>
<dbReference type="EMBL" id="CAJNOH010000001">
    <property type="protein sequence ID" value="CAF0721682.1"/>
    <property type="molecule type" value="Genomic_DNA"/>
</dbReference>
<dbReference type="Proteomes" id="UP000663889">
    <property type="component" value="Unassembled WGS sequence"/>
</dbReference>
<proteinExistence type="predicted"/>
<dbReference type="EMBL" id="CAJNOL010000087">
    <property type="protein sequence ID" value="CAF0832070.1"/>
    <property type="molecule type" value="Genomic_DNA"/>
</dbReference>
<evidence type="ECO:0000313" key="5">
    <source>
        <dbReference type="EMBL" id="CAF3549512.1"/>
    </source>
</evidence>
<sequence>MAIKQEKQWSRYYTNKGHDGTKVHYRCNQVQFRGRRCAAAIYLHYPNDSDQIVLFRSANEHDHINSNRCKGFPEEEKENIEELFDLKLKPKKIYEILEENNFKITFSQLKNYLVLLCKKKFDASTLS</sequence>
<dbReference type="Proteomes" id="UP000663854">
    <property type="component" value="Unassembled WGS sequence"/>
</dbReference>
<dbReference type="Proteomes" id="UP000663882">
    <property type="component" value="Unassembled WGS sequence"/>
</dbReference>
<dbReference type="EMBL" id="CAJOAX010000415">
    <property type="protein sequence ID" value="CAF3586182.1"/>
    <property type="molecule type" value="Genomic_DNA"/>
</dbReference>
<evidence type="ECO:0000313" key="7">
    <source>
        <dbReference type="Proteomes" id="UP000663823"/>
    </source>
</evidence>
<gene>
    <name evidence="5" type="ORF">FNK824_LOCUS883</name>
    <name evidence="2" type="ORF">JXQ802_LOCUS5747</name>
    <name evidence="6" type="ORF">OTI717_LOCUS6067</name>
    <name evidence="1" type="ORF">PYM288_LOCUS243</name>
    <name evidence="3" type="ORF">RFH988_LOCUS7736</name>
    <name evidence="4" type="ORF">SEV965_LOCUS5962</name>
</gene>
<keyword evidence="8" id="KW-1185">Reference proteome</keyword>
<dbReference type="AlphaFoldDB" id="A0A818MBF7"/>
<protein>
    <submittedName>
        <fullName evidence="6">Uncharacterized protein</fullName>
    </submittedName>
</protein>
<dbReference type="Proteomes" id="UP000663874">
    <property type="component" value="Unassembled WGS sequence"/>
</dbReference>
<evidence type="ECO:0000313" key="8">
    <source>
        <dbReference type="Proteomes" id="UP000663870"/>
    </source>
</evidence>
<evidence type="ECO:0000313" key="4">
    <source>
        <dbReference type="EMBL" id="CAF0907441.1"/>
    </source>
</evidence>
<dbReference type="OrthoDB" id="119028at2759"/>
<reference evidence="6" key="1">
    <citation type="submission" date="2021-02" db="EMBL/GenBank/DDBJ databases">
        <authorList>
            <person name="Nowell W R."/>
        </authorList>
    </citation>
    <scope>NUCLEOTIDE SEQUENCE</scope>
</reference>
<dbReference type="Proteomes" id="UP000663870">
    <property type="component" value="Unassembled WGS sequence"/>
</dbReference>
<dbReference type="EMBL" id="CAJNOU010000188">
    <property type="protein sequence ID" value="CAF0907441.1"/>
    <property type="molecule type" value="Genomic_DNA"/>
</dbReference>
<dbReference type="EMBL" id="CAJOBE010000041">
    <property type="protein sequence ID" value="CAF3549512.1"/>
    <property type="molecule type" value="Genomic_DNA"/>
</dbReference>
<evidence type="ECO:0000313" key="2">
    <source>
        <dbReference type="EMBL" id="CAF0832070.1"/>
    </source>
</evidence>
<dbReference type="Proteomes" id="UP000663823">
    <property type="component" value="Unassembled WGS sequence"/>
</dbReference>
<evidence type="ECO:0000313" key="1">
    <source>
        <dbReference type="EMBL" id="CAF0721682.1"/>
    </source>
</evidence>
<evidence type="ECO:0000313" key="6">
    <source>
        <dbReference type="EMBL" id="CAF3586182.1"/>
    </source>
</evidence>
<evidence type="ECO:0000313" key="3">
    <source>
        <dbReference type="EMBL" id="CAF0876406.1"/>
    </source>
</evidence>
<comment type="caution">
    <text evidence="6">The sequence shown here is derived from an EMBL/GenBank/DDBJ whole genome shotgun (WGS) entry which is preliminary data.</text>
</comment>
<accession>A0A818MBF7</accession>
<name>A0A818MBF7_9BILA</name>
<dbReference type="EMBL" id="CAJNOO010000249">
    <property type="protein sequence ID" value="CAF0876406.1"/>
    <property type="molecule type" value="Genomic_DNA"/>
</dbReference>